<dbReference type="InterPro" id="IPR008979">
    <property type="entry name" value="Galactose-bd-like_sf"/>
</dbReference>
<evidence type="ECO:0000256" key="1">
    <source>
        <dbReference type="ARBA" id="ARBA00022801"/>
    </source>
</evidence>
<dbReference type="InterPro" id="IPR003305">
    <property type="entry name" value="CenC_carb-bd"/>
</dbReference>
<proteinExistence type="predicted"/>
<accession>A0A7Y0ETS0</accession>
<sequence length="177" mass="18695">MSGIGITGKQVDGAYMGGRRVGLSHSGTRLLLPGASDNLIVNPGFEAGLTGWRQIGTGGAITSSTSLINAPHSGTAWYQSTENEGGVSQTVTVCPGSRYRLAFWHAVGQANSFRTATAKITAGDSTIATCETPNRPDTTWHEATIDFTAPPDRTSVTITITENSWLRLDDVSLVEII</sequence>
<gene>
    <name evidence="3" type="ORF">G1C98_1011</name>
</gene>
<dbReference type="Pfam" id="PF02018">
    <property type="entry name" value="CBM_4_9"/>
    <property type="match status" value="1"/>
</dbReference>
<dbReference type="Gene3D" id="2.60.120.260">
    <property type="entry name" value="Galactose-binding domain-like"/>
    <property type="match status" value="1"/>
</dbReference>
<evidence type="ECO:0000313" key="3">
    <source>
        <dbReference type="EMBL" id="NMM96275.1"/>
    </source>
</evidence>
<keyword evidence="4" id="KW-1185">Reference proteome</keyword>
<dbReference type="EMBL" id="JAAIIF010000008">
    <property type="protein sequence ID" value="NMM96275.1"/>
    <property type="molecule type" value="Genomic_DNA"/>
</dbReference>
<dbReference type="RefSeq" id="WP_169079896.1">
    <property type="nucleotide sequence ID" value="NZ_JAAIIF010000008.1"/>
</dbReference>
<dbReference type="AlphaFoldDB" id="A0A7Y0ETS0"/>
<feature type="domain" description="CBM-cenC" evidence="2">
    <location>
        <begin position="38"/>
        <end position="161"/>
    </location>
</feature>
<evidence type="ECO:0000313" key="4">
    <source>
        <dbReference type="Proteomes" id="UP000529710"/>
    </source>
</evidence>
<dbReference type="Proteomes" id="UP000529710">
    <property type="component" value="Unassembled WGS sequence"/>
</dbReference>
<dbReference type="SUPFAM" id="SSF49785">
    <property type="entry name" value="Galactose-binding domain-like"/>
    <property type="match status" value="1"/>
</dbReference>
<dbReference type="GO" id="GO:0016798">
    <property type="term" value="F:hydrolase activity, acting on glycosyl bonds"/>
    <property type="evidence" value="ECO:0007669"/>
    <property type="project" value="InterPro"/>
</dbReference>
<name>A0A7Y0ETS0_9BIFI</name>
<keyword evidence="1" id="KW-0378">Hydrolase</keyword>
<protein>
    <submittedName>
        <fullName evidence="3">Chitinase</fullName>
    </submittedName>
</protein>
<reference evidence="3 4" key="1">
    <citation type="submission" date="2020-02" db="EMBL/GenBank/DDBJ databases">
        <title>Characterization of phylogenetic diversity of novel bifidobacterial species isolated in Czech ZOOs.</title>
        <authorList>
            <person name="Lugli G.A."/>
            <person name="Vera N.B."/>
            <person name="Ventura M."/>
        </authorList>
    </citation>
    <scope>NUCLEOTIDE SEQUENCE [LARGE SCALE GENOMIC DNA]</scope>
    <source>
        <strain evidence="3 4">DSM 109960</strain>
    </source>
</reference>
<organism evidence="3 4">
    <name type="scientific">Bifidobacterium erythrocebi</name>
    <dbReference type="NCBI Taxonomy" id="2675325"/>
    <lineage>
        <taxon>Bacteria</taxon>
        <taxon>Bacillati</taxon>
        <taxon>Actinomycetota</taxon>
        <taxon>Actinomycetes</taxon>
        <taxon>Bifidobacteriales</taxon>
        <taxon>Bifidobacteriaceae</taxon>
        <taxon>Bifidobacterium</taxon>
    </lineage>
</organism>
<evidence type="ECO:0000259" key="2">
    <source>
        <dbReference type="Pfam" id="PF02018"/>
    </source>
</evidence>
<comment type="caution">
    <text evidence="3">The sequence shown here is derived from an EMBL/GenBank/DDBJ whole genome shotgun (WGS) entry which is preliminary data.</text>
</comment>